<evidence type="ECO:0000256" key="7">
    <source>
        <dbReference type="SAM" id="SignalP"/>
    </source>
</evidence>
<dbReference type="SUPFAM" id="SSF49265">
    <property type="entry name" value="Fibronectin type III"/>
    <property type="match status" value="1"/>
</dbReference>
<dbReference type="Proteomes" id="UP000651728">
    <property type="component" value="Unassembled WGS sequence"/>
</dbReference>
<evidence type="ECO:0000313" key="12">
    <source>
        <dbReference type="Proteomes" id="UP000651728"/>
    </source>
</evidence>
<dbReference type="RefSeq" id="WP_239101306.1">
    <property type="nucleotide sequence ID" value="NZ_BAABEJ010000010.1"/>
</dbReference>
<dbReference type="SMART" id="SM00560">
    <property type="entry name" value="LamGL"/>
    <property type="match status" value="2"/>
</dbReference>
<evidence type="ECO:0000259" key="9">
    <source>
        <dbReference type="PROSITE" id="PS50093"/>
    </source>
</evidence>
<evidence type="ECO:0000259" key="10">
    <source>
        <dbReference type="PROSITE" id="PS50853"/>
    </source>
</evidence>
<dbReference type="InterPro" id="IPR003961">
    <property type="entry name" value="FN3_dom"/>
</dbReference>
<organism evidence="11 12">
    <name type="scientific">Microbispora amethystogenes</name>
    <dbReference type="NCBI Taxonomy" id="1427754"/>
    <lineage>
        <taxon>Bacteria</taxon>
        <taxon>Bacillati</taxon>
        <taxon>Actinomycetota</taxon>
        <taxon>Actinomycetes</taxon>
        <taxon>Streptosporangiales</taxon>
        <taxon>Streptosporangiaceae</taxon>
        <taxon>Microbispora</taxon>
    </lineage>
</organism>
<dbReference type="PROSITE" id="PS50093">
    <property type="entry name" value="PKD"/>
    <property type="match status" value="2"/>
</dbReference>
<dbReference type="Gene3D" id="2.60.120.200">
    <property type="match status" value="2"/>
</dbReference>
<comment type="caution">
    <text evidence="11">The sequence shown here is derived from an EMBL/GenBank/DDBJ whole genome shotgun (WGS) entry which is preliminary data.</text>
</comment>
<dbReference type="InterPro" id="IPR006558">
    <property type="entry name" value="LamG-like"/>
</dbReference>
<dbReference type="InterPro" id="IPR013320">
    <property type="entry name" value="ConA-like_dom_sf"/>
</dbReference>
<gene>
    <name evidence="11" type="ORF">Mam01_29790</name>
</gene>
<dbReference type="InterPro" id="IPR013783">
    <property type="entry name" value="Ig-like_fold"/>
</dbReference>
<keyword evidence="4" id="KW-0966">Cell projection</keyword>
<keyword evidence="6" id="KW-0624">Polysaccharide degradation</keyword>
<feature type="domain" description="PKD" evidence="9">
    <location>
        <begin position="1016"/>
        <end position="1104"/>
    </location>
</feature>
<comment type="subcellular location">
    <subcellularLocation>
        <location evidence="1">Cell projection</location>
    </subcellularLocation>
</comment>
<keyword evidence="6" id="KW-0119">Carbohydrate metabolism</keyword>
<evidence type="ECO:0000256" key="3">
    <source>
        <dbReference type="ARBA" id="ARBA00023157"/>
    </source>
</evidence>
<dbReference type="SMART" id="SM00089">
    <property type="entry name" value="PKD"/>
    <property type="match status" value="2"/>
</dbReference>
<dbReference type="InterPro" id="IPR000601">
    <property type="entry name" value="PKD_dom"/>
</dbReference>
<feature type="domain" description="PKD" evidence="9">
    <location>
        <begin position="1348"/>
        <end position="1400"/>
    </location>
</feature>
<keyword evidence="5" id="KW-0378">Hydrolase</keyword>
<dbReference type="InterPro" id="IPR022409">
    <property type="entry name" value="PKD/Chitinase_dom"/>
</dbReference>
<evidence type="ECO:0000256" key="2">
    <source>
        <dbReference type="ARBA" id="ARBA00022729"/>
    </source>
</evidence>
<feature type="domain" description="Fibronectin type-III" evidence="10">
    <location>
        <begin position="446"/>
        <end position="547"/>
    </location>
</feature>
<keyword evidence="2 7" id="KW-0732">Signal</keyword>
<dbReference type="Pfam" id="PF13385">
    <property type="entry name" value="Laminin_G_3"/>
    <property type="match status" value="2"/>
</dbReference>
<dbReference type="PROSITE" id="PS50025">
    <property type="entry name" value="LAM_G_DOMAIN"/>
    <property type="match status" value="1"/>
</dbReference>
<dbReference type="Gene3D" id="2.60.40.10">
    <property type="entry name" value="Immunoglobulins"/>
    <property type="match status" value="3"/>
</dbReference>
<sequence length="1400" mass="145185">MRSKLPLLKRSALALLIVAGFGLAQSGVAAADIDPEPGVPETVTADALPTWQINGVVWKQATVGNMVYAVGSFSKARPPGTSAGDPQEVNRANILAYDITTGNLLPFNHTLNAQARSIAVSPDGSRIYVGGDFTTVDGVTRNRLVAFNTATGAVDTAFSASISNTVWTITVSDSTVYVGGNFFNANGHSRNRAAALARSNGALRDWAIEPDDEIRAMLVSPDQSRVIVGGKFQNFNGEARVGVTAVDPVTGASLPWSSRPTPTAIDGRGFSYVDDLTTDGTVIYGANDGEGGHWFDGRWAADPTTGDLIWLDNCYGATYSVFVTGQVLYSVGHAHDCSSLGAFPESSPTTWHRALAETTYPVGTDQAPPGQNSNYSGQPVPGLLHWFPSINAGSYTGMNQGGWSLTGNAQYLSMGGEFTYVNGNPQQGLTRFAIKTIAPRKAAPIPGPDLTPTAVSFRAGTARVSWKATWDQDHEKLNYEILRDGGSTPIATVTAKSNFWTLPALGYQDTGLEPGSTHTYRIRARDPQGNAVGSATSDPVTIATSGGSSAYPDAVLADNPASYWRLGEASGTTAYDYAAFNDVTEKTGVTHGATGAVNGDSDAASHFDGTSNGFGVTQSQTPTTPSFTIEAWVKTTTNRGGKIVGYGNAATGNSGNYDRHVYMDNSGRIFFGVHPGAVRTINSGTGYNDGNWHHIAASLSETAGMTLYVDGRRVAQSAATTSAQQYNGYWRIGGDNLSGWTNQPTSSYLNGDIDEVAIYPSALPQDKVIDHFVASGRTSPIPPAPADPYGKAVYNDEPALYWRLNETSGPAAADSGKGGVAGTYTASGVSYGQTGALVGTTNKAVTFNNGGVASTTTYANPTAYSEELWFKTTTNRGGKLIGLGGSATGTSSNYDRHVYMRNDGKLVFGTYTGSINVITTNGSYNNGQWHHMVATQGPGGMKLYVDGTVAGTNPQTGAENFTGYWRVGGDNLNSWPNQPTSNNFAGQIDEVAVYGGVLTDAQVATHWQKGSGNGPPNQPPTASFTATCPALECSFDAGASADTDGSIASYAWDFGDGTTGTGKTPTHTYPAAGDYPVKLTVTDDQNATGIRTDTVTAQAPANPPAALASDAFGRSVSGGLGSADTGGAYSLSGAASSFAVDGSAAQISLPSTSANRRAYLNGVSSTMTDTTFSVTTDKPGTGNGIYIWGIGRSVNGQGDYRARVRLLSSNGIGLLVSRTDSANAETALVSEQTVAGLTYSAGTVLKVRLQVAGTSPTTVQAKVWRAADAEPGSWQVTATDSTAGLQAAGGVGFGTFLSGTATNAPVVTTVDDLVATSTATAPTAAFTPSCTGLTCAVDASASTAGSAPISTYTWSYGDGVVETGQTASHTYAQPGTYRITLTVTGSDNRTSVATQTVDVS</sequence>
<dbReference type="SUPFAM" id="SSF49899">
    <property type="entry name" value="Concanavalin A-like lectins/glucanases"/>
    <property type="match status" value="2"/>
</dbReference>
<dbReference type="SUPFAM" id="SSF50969">
    <property type="entry name" value="YVTN repeat-like/Quinoprotein amine dehydrogenase"/>
    <property type="match status" value="1"/>
</dbReference>
<dbReference type="CDD" id="cd00110">
    <property type="entry name" value="LamG"/>
    <property type="match status" value="1"/>
</dbReference>
<evidence type="ECO:0000256" key="5">
    <source>
        <dbReference type="ARBA" id="ARBA00023295"/>
    </source>
</evidence>
<dbReference type="SMART" id="SM00282">
    <property type="entry name" value="LamG"/>
    <property type="match status" value="2"/>
</dbReference>
<name>A0ABQ4FDD7_9ACTN</name>
<evidence type="ECO:0000259" key="8">
    <source>
        <dbReference type="PROSITE" id="PS50025"/>
    </source>
</evidence>
<dbReference type="Pfam" id="PF18911">
    <property type="entry name" value="PKD_4"/>
    <property type="match status" value="2"/>
</dbReference>
<reference evidence="11 12" key="1">
    <citation type="submission" date="2021-01" db="EMBL/GenBank/DDBJ databases">
        <title>Whole genome shotgun sequence of Microbispora amethystogenes NBRC 101907.</title>
        <authorList>
            <person name="Komaki H."/>
            <person name="Tamura T."/>
        </authorList>
    </citation>
    <scope>NUCLEOTIDE SEQUENCE [LARGE SCALE GENOMIC DNA]</scope>
    <source>
        <strain evidence="11 12">NBRC 101907</strain>
    </source>
</reference>
<evidence type="ECO:0000256" key="1">
    <source>
        <dbReference type="ARBA" id="ARBA00004316"/>
    </source>
</evidence>
<dbReference type="InterPro" id="IPR011044">
    <property type="entry name" value="Quino_amine_DH_bsu"/>
</dbReference>
<accession>A0ABQ4FDD7</accession>
<dbReference type="CDD" id="cd00063">
    <property type="entry name" value="FN3"/>
    <property type="match status" value="1"/>
</dbReference>
<dbReference type="CDD" id="cd00146">
    <property type="entry name" value="PKD"/>
    <property type="match status" value="2"/>
</dbReference>
<keyword evidence="12" id="KW-1185">Reference proteome</keyword>
<evidence type="ECO:0008006" key="13">
    <source>
        <dbReference type="Google" id="ProtNLM"/>
    </source>
</evidence>
<dbReference type="SMART" id="SM00060">
    <property type="entry name" value="FN3"/>
    <property type="match status" value="1"/>
</dbReference>
<proteinExistence type="predicted"/>
<dbReference type="PROSITE" id="PS50853">
    <property type="entry name" value="FN3"/>
    <property type="match status" value="1"/>
</dbReference>
<keyword evidence="5" id="KW-0326">Glycosidase</keyword>
<feature type="signal peptide" evidence="7">
    <location>
        <begin position="1"/>
        <end position="30"/>
    </location>
</feature>
<feature type="domain" description="Laminin G" evidence="8">
    <location>
        <begin position="834"/>
        <end position="1028"/>
    </location>
</feature>
<feature type="chain" id="PRO_5047325217" description="PKD domain-containing protein" evidence="7">
    <location>
        <begin position="31"/>
        <end position="1400"/>
    </location>
</feature>
<evidence type="ECO:0000256" key="4">
    <source>
        <dbReference type="ARBA" id="ARBA00023273"/>
    </source>
</evidence>
<keyword evidence="3" id="KW-1015">Disulfide bond</keyword>
<dbReference type="InterPro" id="IPR001791">
    <property type="entry name" value="Laminin_G"/>
</dbReference>
<evidence type="ECO:0000313" key="11">
    <source>
        <dbReference type="EMBL" id="GIH32815.1"/>
    </source>
</evidence>
<evidence type="ECO:0000256" key="6">
    <source>
        <dbReference type="ARBA" id="ARBA00023326"/>
    </source>
</evidence>
<dbReference type="InterPro" id="IPR036116">
    <property type="entry name" value="FN3_sf"/>
</dbReference>
<protein>
    <recommendedName>
        <fullName evidence="13">PKD domain-containing protein</fullName>
    </recommendedName>
</protein>
<dbReference type="EMBL" id="BOOB01000018">
    <property type="protein sequence ID" value="GIH32815.1"/>
    <property type="molecule type" value="Genomic_DNA"/>
</dbReference>
<dbReference type="SUPFAM" id="SSF49299">
    <property type="entry name" value="PKD domain"/>
    <property type="match status" value="2"/>
</dbReference>
<dbReference type="InterPro" id="IPR035986">
    <property type="entry name" value="PKD_dom_sf"/>
</dbReference>